<proteinExistence type="predicted"/>
<protein>
    <submittedName>
        <fullName evidence="2">Uncharacterized protein</fullName>
    </submittedName>
</protein>
<evidence type="ECO:0000313" key="3">
    <source>
        <dbReference type="Proteomes" id="UP000299102"/>
    </source>
</evidence>
<accession>A0A4C1W8V1</accession>
<evidence type="ECO:0000313" key="2">
    <source>
        <dbReference type="EMBL" id="GBP47798.1"/>
    </source>
</evidence>
<comment type="caution">
    <text evidence="2">The sequence shown here is derived from an EMBL/GenBank/DDBJ whole genome shotgun (WGS) entry which is preliminary data.</text>
</comment>
<name>A0A4C1W8V1_EUMVA</name>
<feature type="region of interest" description="Disordered" evidence="1">
    <location>
        <begin position="1"/>
        <end position="68"/>
    </location>
</feature>
<sequence length="68" mass="7139">MFERSGFSTGGDDVYTTHKAIPQNERSHTPTPLGMTAELGPDCGSRFTKGGPPSQIKSPEFAASVAIA</sequence>
<dbReference type="Proteomes" id="UP000299102">
    <property type="component" value="Unassembled WGS sequence"/>
</dbReference>
<gene>
    <name evidence="2" type="ORF">EVAR_79647_1</name>
</gene>
<reference evidence="2 3" key="1">
    <citation type="journal article" date="2019" name="Commun. Biol.">
        <title>The bagworm genome reveals a unique fibroin gene that provides high tensile strength.</title>
        <authorList>
            <person name="Kono N."/>
            <person name="Nakamura H."/>
            <person name="Ohtoshi R."/>
            <person name="Tomita M."/>
            <person name="Numata K."/>
            <person name="Arakawa K."/>
        </authorList>
    </citation>
    <scope>NUCLEOTIDE SEQUENCE [LARGE SCALE GENOMIC DNA]</scope>
</reference>
<dbReference type="EMBL" id="BGZK01000510">
    <property type="protein sequence ID" value="GBP47798.1"/>
    <property type="molecule type" value="Genomic_DNA"/>
</dbReference>
<keyword evidence="3" id="KW-1185">Reference proteome</keyword>
<dbReference type="AlphaFoldDB" id="A0A4C1W8V1"/>
<organism evidence="2 3">
    <name type="scientific">Eumeta variegata</name>
    <name type="common">Bagworm moth</name>
    <name type="synonym">Eumeta japonica</name>
    <dbReference type="NCBI Taxonomy" id="151549"/>
    <lineage>
        <taxon>Eukaryota</taxon>
        <taxon>Metazoa</taxon>
        <taxon>Ecdysozoa</taxon>
        <taxon>Arthropoda</taxon>
        <taxon>Hexapoda</taxon>
        <taxon>Insecta</taxon>
        <taxon>Pterygota</taxon>
        <taxon>Neoptera</taxon>
        <taxon>Endopterygota</taxon>
        <taxon>Lepidoptera</taxon>
        <taxon>Glossata</taxon>
        <taxon>Ditrysia</taxon>
        <taxon>Tineoidea</taxon>
        <taxon>Psychidae</taxon>
        <taxon>Oiketicinae</taxon>
        <taxon>Eumeta</taxon>
    </lineage>
</organism>
<evidence type="ECO:0000256" key="1">
    <source>
        <dbReference type="SAM" id="MobiDB-lite"/>
    </source>
</evidence>